<dbReference type="Gene3D" id="3.30.710.10">
    <property type="entry name" value="Potassium Channel Kv1.1, Chain A"/>
    <property type="match status" value="1"/>
</dbReference>
<gene>
    <name evidence="2" type="ORF">ECRASSUSDP1_LOCUS26287</name>
</gene>
<sequence length="556" mass="64720">MFKIEVDQPDESDLEVGEDDSIGALLLRNKEFSDIKFELINNGVGTEIKAHKAIMALCCTTCKDAFKDWENCVKKKFNNLKMRHQKMRESMEKSQKTSLSSDSERVQSECSQSAVIDCDEDEFLKKLNQPQKIKLKCIDPKSMRKFLKFCYLGRLSMEELEKYESDLFSLGDRLGCCKIFEELDKIPVKLPIQISTSLKALLNPQAPDEIKQAALDLFQMKSGNILSKLNLGCNKKRIHKNIKKFEELLQLDELSLDESTILDIILELPKIIGIKRRKEQKKFVDRLIDCVRWTRVGMKGYIKAYQSDLVRHDIIQENVVSCIKRSAVGGEYYGQYGLPRCTFKSVNSEISTVKHNLKIFVYSEFAKENRKAFKFHSNPKPGEMVCFQFRRDFKMAKVRIISQGYADAMISIEGSHDEKNWTRMSILRHTKDSCEIEWPPKYQFRYWKISTIEGPNMKCWFSYVEWFVKSLDFVEDPTFEPENDRDRDNTEIDSGEEQDQEDDEDNQNNQTDQDQGQDQDEQKEPEEDIEADDERNDQSDSNQVPPKNDKEGGENK</sequence>
<organism evidence="2 3">
    <name type="scientific">Euplotes crassus</name>
    <dbReference type="NCBI Taxonomy" id="5936"/>
    <lineage>
        <taxon>Eukaryota</taxon>
        <taxon>Sar</taxon>
        <taxon>Alveolata</taxon>
        <taxon>Ciliophora</taxon>
        <taxon>Intramacronucleata</taxon>
        <taxon>Spirotrichea</taxon>
        <taxon>Hypotrichia</taxon>
        <taxon>Euplotida</taxon>
        <taxon>Euplotidae</taxon>
        <taxon>Moneuplotes</taxon>
    </lineage>
</organism>
<feature type="compositionally biased region" description="Basic and acidic residues" evidence="1">
    <location>
        <begin position="547"/>
        <end position="556"/>
    </location>
</feature>
<comment type="caution">
    <text evidence="2">The sequence shown here is derived from an EMBL/GenBank/DDBJ whole genome shotgun (WGS) entry which is preliminary data.</text>
</comment>
<evidence type="ECO:0000313" key="2">
    <source>
        <dbReference type="EMBL" id="CAI2384752.1"/>
    </source>
</evidence>
<dbReference type="EMBL" id="CAMPGE010027093">
    <property type="protein sequence ID" value="CAI2384752.1"/>
    <property type="molecule type" value="Genomic_DNA"/>
</dbReference>
<proteinExistence type="predicted"/>
<evidence type="ECO:0000313" key="3">
    <source>
        <dbReference type="Proteomes" id="UP001295684"/>
    </source>
</evidence>
<feature type="region of interest" description="Disordered" evidence="1">
    <location>
        <begin position="84"/>
        <end position="103"/>
    </location>
</feature>
<feature type="compositionally biased region" description="Acidic residues" evidence="1">
    <location>
        <begin position="515"/>
        <end position="535"/>
    </location>
</feature>
<accession>A0AAD1Y894</accession>
<dbReference type="InterPro" id="IPR011333">
    <property type="entry name" value="SKP1/BTB/POZ_sf"/>
</dbReference>
<dbReference type="Proteomes" id="UP001295684">
    <property type="component" value="Unassembled WGS sequence"/>
</dbReference>
<dbReference type="CDD" id="cd18186">
    <property type="entry name" value="BTB_POZ_ZBTB_KLHL-like"/>
    <property type="match status" value="1"/>
</dbReference>
<dbReference type="AlphaFoldDB" id="A0AAD1Y894"/>
<protein>
    <recommendedName>
        <fullName evidence="4">BTB domain-containing protein</fullName>
    </recommendedName>
</protein>
<dbReference type="SUPFAM" id="SSF54695">
    <property type="entry name" value="POZ domain"/>
    <property type="match status" value="1"/>
</dbReference>
<feature type="region of interest" description="Disordered" evidence="1">
    <location>
        <begin position="477"/>
        <end position="556"/>
    </location>
</feature>
<keyword evidence="3" id="KW-1185">Reference proteome</keyword>
<evidence type="ECO:0008006" key="4">
    <source>
        <dbReference type="Google" id="ProtNLM"/>
    </source>
</evidence>
<feature type="compositionally biased region" description="Acidic residues" evidence="1">
    <location>
        <begin position="491"/>
        <end position="506"/>
    </location>
</feature>
<name>A0AAD1Y894_EUPCR</name>
<reference evidence="2" key="1">
    <citation type="submission" date="2023-07" db="EMBL/GenBank/DDBJ databases">
        <authorList>
            <consortium name="AG Swart"/>
            <person name="Singh M."/>
            <person name="Singh A."/>
            <person name="Seah K."/>
            <person name="Emmerich C."/>
        </authorList>
    </citation>
    <scope>NUCLEOTIDE SEQUENCE</scope>
    <source>
        <strain evidence="2">DP1</strain>
    </source>
</reference>
<evidence type="ECO:0000256" key="1">
    <source>
        <dbReference type="SAM" id="MobiDB-lite"/>
    </source>
</evidence>